<dbReference type="Proteomes" id="UP000198860">
    <property type="component" value="Unassembled WGS sequence"/>
</dbReference>
<comment type="similarity">
    <text evidence="5">Belongs to the class-II pyridoxal-phosphate-dependent aminotransferase family. MalY/PatB cystathionine beta-lyase subfamily.</text>
</comment>
<dbReference type="InterPro" id="IPR051798">
    <property type="entry name" value="Class-II_PLP-Dep_Aminotrans"/>
</dbReference>
<dbReference type="GO" id="GO:0047804">
    <property type="term" value="F:cysteine-S-conjugate beta-lyase activity"/>
    <property type="evidence" value="ECO:0007669"/>
    <property type="project" value="UniProtKB-EC"/>
</dbReference>
<dbReference type="InterPro" id="IPR015424">
    <property type="entry name" value="PyrdxlP-dep_Trfase"/>
</dbReference>
<dbReference type="EMBL" id="FNIZ01000020">
    <property type="protein sequence ID" value="SDP49480.1"/>
    <property type="molecule type" value="Genomic_DNA"/>
</dbReference>
<dbReference type="STRING" id="240303.SAMN05421677_12021"/>
<keyword evidence="4 7" id="KW-0456">Lyase</keyword>
<evidence type="ECO:0000256" key="5">
    <source>
        <dbReference type="ARBA" id="ARBA00037974"/>
    </source>
</evidence>
<dbReference type="OrthoDB" id="9802872at2"/>
<comment type="cofactor">
    <cofactor evidence="1">
        <name>pyridoxal 5'-phosphate</name>
        <dbReference type="ChEBI" id="CHEBI:597326"/>
    </cofactor>
</comment>
<dbReference type="RefSeq" id="WP_089654130.1">
    <property type="nucleotide sequence ID" value="NZ_FNIZ01000020.1"/>
</dbReference>
<organism evidence="7 8">
    <name type="scientific">Halobacillus aidingensis</name>
    <dbReference type="NCBI Taxonomy" id="240303"/>
    <lineage>
        <taxon>Bacteria</taxon>
        <taxon>Bacillati</taxon>
        <taxon>Bacillota</taxon>
        <taxon>Bacilli</taxon>
        <taxon>Bacillales</taxon>
        <taxon>Bacillaceae</taxon>
        <taxon>Halobacillus</taxon>
    </lineage>
</organism>
<protein>
    <recommendedName>
        <fullName evidence="2">cysteine-S-conjugate beta-lyase</fullName>
        <ecNumber evidence="2">4.4.1.13</ecNumber>
    </recommendedName>
</protein>
<dbReference type="GO" id="GO:0030170">
    <property type="term" value="F:pyridoxal phosphate binding"/>
    <property type="evidence" value="ECO:0007669"/>
    <property type="project" value="InterPro"/>
</dbReference>
<dbReference type="AlphaFoldDB" id="A0A1H0T6X1"/>
<dbReference type="PANTHER" id="PTHR43525:SF1">
    <property type="entry name" value="PROTEIN MALY"/>
    <property type="match status" value="1"/>
</dbReference>
<keyword evidence="8" id="KW-1185">Reference proteome</keyword>
<evidence type="ECO:0000256" key="2">
    <source>
        <dbReference type="ARBA" id="ARBA00012224"/>
    </source>
</evidence>
<evidence type="ECO:0000256" key="4">
    <source>
        <dbReference type="ARBA" id="ARBA00023239"/>
    </source>
</evidence>
<dbReference type="InterPro" id="IPR004839">
    <property type="entry name" value="Aminotransferase_I/II_large"/>
</dbReference>
<dbReference type="CDD" id="cd00609">
    <property type="entry name" value="AAT_like"/>
    <property type="match status" value="1"/>
</dbReference>
<dbReference type="SUPFAM" id="SSF53383">
    <property type="entry name" value="PLP-dependent transferases"/>
    <property type="match status" value="1"/>
</dbReference>
<evidence type="ECO:0000313" key="8">
    <source>
        <dbReference type="Proteomes" id="UP000198860"/>
    </source>
</evidence>
<dbReference type="Gene3D" id="3.40.640.10">
    <property type="entry name" value="Type I PLP-dependent aspartate aminotransferase-like (Major domain)"/>
    <property type="match status" value="1"/>
</dbReference>
<dbReference type="Gene3D" id="3.90.1150.10">
    <property type="entry name" value="Aspartate Aminotransferase, domain 1"/>
    <property type="match status" value="1"/>
</dbReference>
<keyword evidence="3" id="KW-0663">Pyridoxal phosphate</keyword>
<dbReference type="InterPro" id="IPR015422">
    <property type="entry name" value="PyrdxlP-dep_Trfase_small"/>
</dbReference>
<evidence type="ECO:0000256" key="3">
    <source>
        <dbReference type="ARBA" id="ARBA00022898"/>
    </source>
</evidence>
<evidence type="ECO:0000313" key="7">
    <source>
        <dbReference type="EMBL" id="SDP49480.1"/>
    </source>
</evidence>
<dbReference type="InterPro" id="IPR027619">
    <property type="entry name" value="C-S_lyase_PatB-like"/>
</dbReference>
<accession>A0A1H0T6X1</accession>
<reference evidence="8" key="1">
    <citation type="submission" date="2016-10" db="EMBL/GenBank/DDBJ databases">
        <authorList>
            <person name="Varghese N."/>
            <person name="Submissions S."/>
        </authorList>
    </citation>
    <scope>NUCLEOTIDE SEQUENCE [LARGE SCALE GENOMIC DNA]</scope>
    <source>
        <strain evidence="8">CGMCC 1.3703</strain>
    </source>
</reference>
<dbReference type="NCBIfam" id="TIGR04350">
    <property type="entry name" value="C_S_lyase_PatB"/>
    <property type="match status" value="1"/>
</dbReference>
<proteinExistence type="inferred from homology"/>
<name>A0A1H0T6X1_HALAD</name>
<dbReference type="InterPro" id="IPR015421">
    <property type="entry name" value="PyrdxlP-dep_Trfase_major"/>
</dbReference>
<sequence length="392" mass="45097">MERFEEVVSRKGTRSVKWDMAEDLYQDKEVLPMWVADMDFKTPSAVTNALKERAEHGIFGYTIPDAKVKESITHWLENRHKWKIDPEWITYSPGVIPSLHMIIQSLTEIGDHIIIQTPVYPPFYSVIKDHGRHVVKNPLQLNEEQYEIDFADFEKKIKENDVSMFILCNPHNPVGRVWKKEELQKMMDICLKHDVKVVADEIHADLIYKGNVHVPIASLSEEAAKQTITCLSPTKTFNLAGLQASYVVIPDETDKKKVDRYFKNQGMLMLNTLGVTAMEAAYDHGEEWLIELMDVLENHRDYVTQRFHNETSSIRVFPAEGTYLLWLDCRKLGMDQTELKRFMQKEAKVGLNDGASFGEEGEGFMRLNIAAPKSIIEDGVNRIIEAVKAQEQ</sequence>
<dbReference type="EC" id="4.4.1.13" evidence="2"/>
<dbReference type="PANTHER" id="PTHR43525">
    <property type="entry name" value="PROTEIN MALY"/>
    <property type="match status" value="1"/>
</dbReference>
<gene>
    <name evidence="7" type="ORF">SAMN05421677_12021</name>
</gene>
<evidence type="ECO:0000256" key="1">
    <source>
        <dbReference type="ARBA" id="ARBA00001933"/>
    </source>
</evidence>
<feature type="domain" description="Aminotransferase class I/classII large" evidence="6">
    <location>
        <begin position="35"/>
        <end position="373"/>
    </location>
</feature>
<evidence type="ECO:0000259" key="6">
    <source>
        <dbReference type="Pfam" id="PF00155"/>
    </source>
</evidence>
<dbReference type="Pfam" id="PF00155">
    <property type="entry name" value="Aminotran_1_2"/>
    <property type="match status" value="1"/>
</dbReference>